<dbReference type="CDD" id="cd03416">
    <property type="entry name" value="CbiX_SirB_N"/>
    <property type="match status" value="1"/>
</dbReference>
<sequence length="847" mass="98006">MPWDTYTPPPPSSSPPPSKPRSSTSWQWQWPNSRNSPSPAYTPFNKKSPPSSSVSSRIDVEKHVPPDHNAMISTSFDENNLPIDFDTNDNINIKVVGEKSMKSRTTRKQSLLHKSNNDKRQPKLGILLIDHGSKRKASNEHLHSMAQSYQTRWDTAAVTTTNYSEASSVGDIKITSTSKVIVRAAHMEIATPSIETQLRQLVIQDKVTHAMCVPYFLSPGKHATIDVPKLINEARDRLDEEGFLEYCYYDDDECGGGSGGTDGKIKRVEIHTTKSVGSNVESMLDAVDDLVRRDLKDSEGDTITFQLDMHGGHNANEGEEQYSHGLYNSNADTVTTTNELQRYSNRAALLENVLQMNTKRLKTMTNRASLLENALKQIQITWKKEQEESCETREKQEKIFAAQIANLTSVIKVMTFEKDTIMRTFEHRIDMEKEHNATIGNLEAKISLMEQELMRIEDESKRATFDMEERKSYLEEELDEKPRQQQDRIQELQIKLADLLDAYAQLEQLQNDTERAMHDTNTQLMELNVAYESSVMKEREEKEKFRVQWKEAQRQLEQDGARLYRLLNETTSKYEALLEEERDKANEWKSKWEAMKDENSSSGNLELSRNFTDDLLRSSNATKLELNGASKFNADANDRIQALETELNQQKEQYESSSALKEEQHQQLQKYLRAQLSTYYETIQSQLSQITNFEEEIFDMGLRHNESMLIATSSVEASQRREENLLTNIEELESELIIAKKDRDSRLDELRDFHARLHKMEDHRSRSEMLERRNDELTRKIELLEQKMIEVTQQKDQSLAENRGILLERSEETGKNELDASLSPQPQRQRFKWIRAIFRPFALFRRK</sequence>
<accession>A0ABD3NBQ8</accession>
<evidence type="ECO:0000313" key="6">
    <source>
        <dbReference type="Proteomes" id="UP001530293"/>
    </source>
</evidence>
<feature type="compositionally biased region" description="Polar residues" evidence="4">
    <location>
        <begin position="26"/>
        <end position="39"/>
    </location>
</feature>
<evidence type="ECO:0000256" key="4">
    <source>
        <dbReference type="SAM" id="MobiDB-lite"/>
    </source>
</evidence>
<reference evidence="5 6" key="1">
    <citation type="submission" date="2024-10" db="EMBL/GenBank/DDBJ databases">
        <title>Updated reference genomes for cyclostephanoid diatoms.</title>
        <authorList>
            <person name="Roberts W.R."/>
            <person name="Alverson A.J."/>
        </authorList>
    </citation>
    <scope>NUCLEOTIDE SEQUENCE [LARGE SCALE GENOMIC DNA]</scope>
    <source>
        <strain evidence="5 6">AJA232-27</strain>
    </source>
</reference>
<dbReference type="Gene3D" id="3.40.50.1400">
    <property type="match status" value="1"/>
</dbReference>
<organism evidence="5 6">
    <name type="scientific">Discostella pseudostelligera</name>
    <dbReference type="NCBI Taxonomy" id="259834"/>
    <lineage>
        <taxon>Eukaryota</taxon>
        <taxon>Sar</taxon>
        <taxon>Stramenopiles</taxon>
        <taxon>Ochrophyta</taxon>
        <taxon>Bacillariophyta</taxon>
        <taxon>Coscinodiscophyceae</taxon>
        <taxon>Thalassiosirophycidae</taxon>
        <taxon>Stephanodiscales</taxon>
        <taxon>Stephanodiscaceae</taxon>
        <taxon>Discostella</taxon>
    </lineage>
</organism>
<keyword evidence="6" id="KW-1185">Reference proteome</keyword>
<dbReference type="GO" id="GO:0016829">
    <property type="term" value="F:lyase activity"/>
    <property type="evidence" value="ECO:0007669"/>
    <property type="project" value="UniProtKB-KW"/>
</dbReference>
<comment type="caution">
    <text evidence="5">The sequence shown here is derived from an EMBL/GenBank/DDBJ whole genome shotgun (WGS) entry which is preliminary data.</text>
</comment>
<feature type="coiled-coil region" evidence="3">
    <location>
        <begin position="715"/>
        <end position="801"/>
    </location>
</feature>
<feature type="coiled-coil region" evidence="3">
    <location>
        <begin position="567"/>
        <end position="598"/>
    </location>
</feature>
<name>A0ABD3NBQ8_9STRA</name>
<dbReference type="EMBL" id="JALLBG020000017">
    <property type="protein sequence ID" value="KAL3772042.1"/>
    <property type="molecule type" value="Genomic_DNA"/>
</dbReference>
<protein>
    <submittedName>
        <fullName evidence="5">Uncharacterized protein</fullName>
    </submittedName>
</protein>
<proteinExistence type="predicted"/>
<evidence type="ECO:0000256" key="3">
    <source>
        <dbReference type="SAM" id="Coils"/>
    </source>
</evidence>
<dbReference type="Pfam" id="PF01903">
    <property type="entry name" value="CbiX"/>
    <property type="match status" value="1"/>
</dbReference>
<dbReference type="GO" id="GO:0046872">
    <property type="term" value="F:metal ion binding"/>
    <property type="evidence" value="ECO:0007669"/>
    <property type="project" value="UniProtKB-KW"/>
</dbReference>
<evidence type="ECO:0000256" key="2">
    <source>
        <dbReference type="ARBA" id="ARBA00023239"/>
    </source>
</evidence>
<dbReference type="Proteomes" id="UP001530293">
    <property type="component" value="Unassembled WGS sequence"/>
</dbReference>
<evidence type="ECO:0000313" key="5">
    <source>
        <dbReference type="EMBL" id="KAL3772042.1"/>
    </source>
</evidence>
<dbReference type="InterPro" id="IPR050963">
    <property type="entry name" value="Sirohydro_Cobaltochel/CbiX"/>
</dbReference>
<feature type="compositionally biased region" description="Pro residues" evidence="4">
    <location>
        <begin position="7"/>
        <end position="19"/>
    </location>
</feature>
<dbReference type="PANTHER" id="PTHR33542">
    <property type="entry name" value="SIROHYDROCHLORIN FERROCHELATASE, CHLOROPLASTIC"/>
    <property type="match status" value="1"/>
</dbReference>
<keyword evidence="1" id="KW-0479">Metal-binding</keyword>
<dbReference type="SUPFAM" id="SSF53800">
    <property type="entry name" value="Chelatase"/>
    <property type="match status" value="1"/>
</dbReference>
<feature type="region of interest" description="Disordered" evidence="4">
    <location>
        <begin position="1"/>
        <end position="58"/>
    </location>
</feature>
<keyword evidence="3" id="KW-0175">Coiled coil</keyword>
<feature type="coiled-coil region" evidence="3">
    <location>
        <begin position="489"/>
        <end position="516"/>
    </location>
</feature>
<dbReference type="AlphaFoldDB" id="A0ABD3NBQ8"/>
<evidence type="ECO:0000256" key="1">
    <source>
        <dbReference type="ARBA" id="ARBA00022723"/>
    </source>
</evidence>
<feature type="coiled-coil region" evidence="3">
    <location>
        <begin position="432"/>
        <end position="459"/>
    </location>
</feature>
<dbReference type="PANTHER" id="PTHR33542:SF3">
    <property type="entry name" value="SIROHYDROCHLORIN FERROCHELATASE, CHLOROPLASTIC"/>
    <property type="match status" value="1"/>
</dbReference>
<dbReference type="InterPro" id="IPR002762">
    <property type="entry name" value="CbiX-like"/>
</dbReference>
<gene>
    <name evidence="5" type="ORF">ACHAWU_008064</name>
</gene>
<feature type="coiled-coil region" evidence="3">
    <location>
        <begin position="633"/>
        <end position="660"/>
    </location>
</feature>
<keyword evidence="2" id="KW-0456">Lyase</keyword>